<evidence type="ECO:0000256" key="8">
    <source>
        <dbReference type="ARBA" id="ARBA00060590"/>
    </source>
</evidence>
<dbReference type="InterPro" id="IPR011059">
    <property type="entry name" value="Metal-dep_hydrolase_composite"/>
</dbReference>
<evidence type="ECO:0000256" key="1">
    <source>
        <dbReference type="ARBA" id="ARBA00010716"/>
    </source>
</evidence>
<feature type="binding site" evidence="12">
    <location>
        <position position="133"/>
    </location>
    <ligand>
        <name>Zn(2+)</name>
        <dbReference type="ChEBI" id="CHEBI:29105"/>
    </ligand>
</feature>
<keyword evidence="4 12" id="KW-0479">Metal-binding</keyword>
<comment type="catalytic activity">
    <reaction evidence="7">
        <text>N-acetyl-D-glucosamine 6-phosphate + H2O = D-glucosamine 6-phosphate + acetate</text>
        <dbReference type="Rhea" id="RHEA:22936"/>
        <dbReference type="ChEBI" id="CHEBI:15377"/>
        <dbReference type="ChEBI" id="CHEBI:30089"/>
        <dbReference type="ChEBI" id="CHEBI:57513"/>
        <dbReference type="ChEBI" id="CHEBI:58725"/>
        <dbReference type="EC" id="3.5.1.25"/>
    </reaction>
</comment>
<evidence type="ECO:0000256" key="10">
    <source>
        <dbReference type="PIRSR" id="PIRSR038994-1"/>
    </source>
</evidence>
<dbReference type="SUPFAM" id="SSF51338">
    <property type="entry name" value="Composite domain of metallo-dependent hydrolases"/>
    <property type="match status" value="1"/>
</dbReference>
<organism evidence="14 15">
    <name type="scientific">Halalkalibacter hemicellulosilyticusJCM 9152</name>
    <dbReference type="NCBI Taxonomy" id="1236971"/>
    <lineage>
        <taxon>Bacteria</taxon>
        <taxon>Bacillati</taxon>
        <taxon>Bacillota</taxon>
        <taxon>Bacilli</taxon>
        <taxon>Bacillales</taxon>
        <taxon>Bacillaceae</taxon>
        <taxon>Halalkalibacter</taxon>
    </lineage>
</organism>
<dbReference type="Gene3D" id="3.20.20.140">
    <property type="entry name" value="Metal-dependent hydrolases"/>
    <property type="match status" value="1"/>
</dbReference>
<dbReference type="SUPFAM" id="SSF51556">
    <property type="entry name" value="Metallo-dependent hydrolases"/>
    <property type="match status" value="1"/>
</dbReference>
<evidence type="ECO:0000256" key="5">
    <source>
        <dbReference type="ARBA" id="ARBA00022801"/>
    </source>
</evidence>
<dbReference type="FunFam" id="3.20.20.140:FF:000004">
    <property type="entry name" value="N-acetylglucosamine-6-phosphate deacetylase"/>
    <property type="match status" value="1"/>
</dbReference>
<gene>
    <name evidence="14" type="ORF">JCM9152_4047</name>
</gene>
<comment type="pathway">
    <text evidence="8">Amino-sugar metabolism; N-acetylneuraminate degradation; D-fructose 6-phosphate from N-acetylneuraminate: step 4/5.</text>
</comment>
<dbReference type="PIRSF" id="PIRSF038994">
    <property type="entry name" value="NagA"/>
    <property type="match status" value="1"/>
</dbReference>
<feature type="binding site" evidence="12">
    <location>
        <position position="199"/>
    </location>
    <ligand>
        <name>Zn(2+)</name>
        <dbReference type="ChEBI" id="CHEBI:29105"/>
    </ligand>
</feature>
<dbReference type="Proteomes" id="UP000018895">
    <property type="component" value="Unassembled WGS sequence"/>
</dbReference>
<dbReference type="InterPro" id="IPR003764">
    <property type="entry name" value="GlcNAc_6-P_deAcase"/>
</dbReference>
<reference evidence="14" key="1">
    <citation type="journal article" date="2014" name="Genome Announc.">
        <title>Draft Genome Sequences of Three Alkaliphilic Bacillus Strains, Bacillus wakoensis JCM 9140T, Bacillus akibai JCM 9157T, and Bacillus hemicellulosilyticus JCM 9152T.</title>
        <authorList>
            <person name="Yuki M."/>
            <person name="Oshima K."/>
            <person name="Suda W."/>
            <person name="Oshida Y."/>
            <person name="Kitamura K."/>
            <person name="Iida T."/>
            <person name="Hattori M."/>
            <person name="Ohkuma M."/>
        </authorList>
    </citation>
    <scope>NUCLEOTIDE SEQUENCE [LARGE SCALE GENOMIC DNA]</scope>
    <source>
        <strain evidence="14">JCM 9152</strain>
    </source>
</reference>
<evidence type="ECO:0000256" key="4">
    <source>
        <dbReference type="ARBA" id="ARBA00022723"/>
    </source>
</evidence>
<keyword evidence="6 9" id="KW-0119">Carbohydrate metabolism</keyword>
<evidence type="ECO:0000259" key="13">
    <source>
        <dbReference type="Pfam" id="PF01979"/>
    </source>
</evidence>
<dbReference type="EMBL" id="BAUU01000038">
    <property type="protein sequence ID" value="GAE32510.1"/>
    <property type="molecule type" value="Genomic_DNA"/>
</dbReference>
<feature type="domain" description="Amidohydrolase-related" evidence="13">
    <location>
        <begin position="56"/>
        <end position="350"/>
    </location>
</feature>
<evidence type="ECO:0000313" key="15">
    <source>
        <dbReference type="Proteomes" id="UP000018895"/>
    </source>
</evidence>
<dbReference type="GO" id="GO:0008448">
    <property type="term" value="F:N-acetylglucosamine-6-phosphate deacetylase activity"/>
    <property type="evidence" value="ECO:0007669"/>
    <property type="project" value="UniProtKB-EC"/>
</dbReference>
<feature type="binding site" evidence="11">
    <location>
        <begin position="223"/>
        <end position="224"/>
    </location>
    <ligand>
        <name>substrate</name>
    </ligand>
</feature>
<dbReference type="CDD" id="cd00854">
    <property type="entry name" value="NagA"/>
    <property type="match status" value="1"/>
</dbReference>
<dbReference type="InterPro" id="IPR032466">
    <property type="entry name" value="Metal_Hydrolase"/>
</dbReference>
<keyword evidence="5 9" id="KW-0378">Hydrolase</keyword>
<dbReference type="PANTHER" id="PTHR11113">
    <property type="entry name" value="N-ACETYLGLUCOSAMINE-6-PHOSPHATE DEACETYLASE"/>
    <property type="match status" value="1"/>
</dbReference>
<evidence type="ECO:0000256" key="9">
    <source>
        <dbReference type="PIRNR" id="PIRNR038994"/>
    </source>
</evidence>
<dbReference type="InterPro" id="IPR006680">
    <property type="entry name" value="Amidohydro-rel"/>
</dbReference>
<dbReference type="GO" id="GO:0046872">
    <property type="term" value="F:metal ion binding"/>
    <property type="evidence" value="ECO:0007669"/>
    <property type="project" value="UniProtKB-KW"/>
</dbReference>
<evidence type="ECO:0000256" key="12">
    <source>
        <dbReference type="PIRSR" id="PIRSR038994-3"/>
    </source>
</evidence>
<evidence type="ECO:0000256" key="11">
    <source>
        <dbReference type="PIRSR" id="PIRSR038994-2"/>
    </source>
</evidence>
<comment type="caution">
    <text evidence="14">The sequence shown here is derived from an EMBL/GenBank/DDBJ whole genome shotgun (WGS) entry which is preliminary data.</text>
</comment>
<dbReference type="Pfam" id="PF01979">
    <property type="entry name" value="Amidohydro_1"/>
    <property type="match status" value="1"/>
</dbReference>
<dbReference type="RefSeq" id="WP_235715759.1">
    <property type="nucleotide sequence ID" value="NZ_BAUU01000038.1"/>
</dbReference>
<evidence type="ECO:0000256" key="2">
    <source>
        <dbReference type="ARBA" id="ARBA00011899"/>
    </source>
</evidence>
<dbReference type="GO" id="GO:0006046">
    <property type="term" value="P:N-acetylglucosamine catabolic process"/>
    <property type="evidence" value="ECO:0007669"/>
    <property type="project" value="TreeGrafter"/>
</dbReference>
<feature type="binding site" evidence="11">
    <location>
        <position position="144"/>
    </location>
    <ligand>
        <name>substrate</name>
    </ligand>
</feature>
<feature type="binding site" evidence="11">
    <location>
        <position position="231"/>
    </location>
    <ligand>
        <name>substrate</name>
    </ligand>
</feature>
<evidence type="ECO:0000256" key="3">
    <source>
        <dbReference type="ARBA" id="ARBA00018029"/>
    </source>
</evidence>
<keyword evidence="15" id="KW-1185">Reference proteome</keyword>
<dbReference type="STRING" id="1236971.JCM9152_4047"/>
<sequence>MQQTNAIVFYNVNIHCETEVIDGYIRTNNKTIMEIGEGDPHLGAGEYAIDGNGHHIIPGFIDVHIHGTAGADVMNGEEAALRTIAASLPAEGTTSFLATTITQSKEAIDQALKTVANYRIKYQEAELLGIHLEGPFINIEKAGAQPSEYVIPPSIEQFKHWQHVSNGRIKVITLAPEMDIQEDFISFLVHSGVIVSAGHTNASMAEIRHSVKKGVSQLTHLCNAMTAIHHRDVGAVGAGLLLKELMCELIVDGLHVSPDMVNLIYQQVGPDRLILITDSVEAKGMPPGTYSLGGQIVTTDGKKALLSNGTLAGSVLKMIDAAKNIQKMTTATIGDIVKMTAINPAKQLAL</sequence>
<feature type="binding site" evidence="12">
    <location>
        <position position="220"/>
    </location>
    <ligand>
        <name>Zn(2+)</name>
        <dbReference type="ChEBI" id="CHEBI:29105"/>
    </ligand>
</feature>
<name>W4QK73_9BACI</name>
<comment type="similarity">
    <text evidence="1 9">Belongs to the metallo-dependent hydrolases superfamily. NagA family.</text>
</comment>
<dbReference type="Gene3D" id="2.30.40.10">
    <property type="entry name" value="Urease, subunit C, domain 1"/>
    <property type="match status" value="1"/>
</dbReference>
<evidence type="ECO:0000256" key="6">
    <source>
        <dbReference type="ARBA" id="ARBA00023277"/>
    </source>
</evidence>
<accession>W4QK73</accession>
<feature type="binding site" evidence="11">
    <location>
        <position position="255"/>
    </location>
    <ligand>
        <name>substrate</name>
    </ligand>
</feature>
<dbReference type="PANTHER" id="PTHR11113:SF14">
    <property type="entry name" value="N-ACETYLGLUCOSAMINE-6-PHOSPHATE DEACETYLASE"/>
    <property type="match status" value="1"/>
</dbReference>
<feature type="active site" description="Proton donor/acceptor" evidence="10">
    <location>
        <position position="278"/>
    </location>
</feature>
<dbReference type="NCBIfam" id="TIGR00221">
    <property type="entry name" value="nagA"/>
    <property type="match status" value="1"/>
</dbReference>
<dbReference type="EC" id="3.5.1.25" evidence="2"/>
<proteinExistence type="inferred from homology"/>
<dbReference type="AlphaFoldDB" id="W4QK73"/>
<comment type="cofactor">
    <cofactor evidence="12">
        <name>a divalent metal cation</name>
        <dbReference type="ChEBI" id="CHEBI:60240"/>
    </cofactor>
    <text evidence="12">Binds 1 divalent metal cation per subunit.</text>
</comment>
<protein>
    <recommendedName>
        <fullName evidence="3">N-acetylglucosamine-6-phosphate deacetylase</fullName>
        <ecNumber evidence="2">3.5.1.25</ecNumber>
    </recommendedName>
</protein>
<feature type="binding site" evidence="11">
    <location>
        <begin position="311"/>
        <end position="313"/>
    </location>
    <ligand>
        <name>substrate</name>
    </ligand>
</feature>
<evidence type="ECO:0000313" key="14">
    <source>
        <dbReference type="EMBL" id="GAE32510.1"/>
    </source>
</evidence>
<evidence type="ECO:0000256" key="7">
    <source>
        <dbReference type="ARBA" id="ARBA00047647"/>
    </source>
</evidence>